<feature type="chain" id="PRO_5045519998" evidence="1">
    <location>
        <begin position="18"/>
        <end position="175"/>
    </location>
</feature>
<evidence type="ECO:0000313" key="2">
    <source>
        <dbReference type="EMBL" id="KAK4493836.1"/>
    </source>
</evidence>
<dbReference type="PANTHER" id="PTHR38123">
    <property type="entry name" value="CELL WALL SERINE-THREONINE-RICH GALACTOMANNOPROTEIN MP1 (AFU_ORTHOLOGUE AFUA_4G03240)"/>
    <property type="match status" value="1"/>
</dbReference>
<sequence length="175" mass="18159">MLFPIPTLTLLLTTAHAAAIITASDIISGVAAVDSAVVTFKQHIIAYNGGYLNQTPLVTDLATILTTTATLDAQSALLLSNFTPSDSTRLVEFYASTLGQDVPSTGKALLEKRDLIVGMGEGEGVALAQKGFQIGLDGFAGEVEGRLTAAVGEFESAAERVHGALEEGYVAFSVV</sequence>
<accession>A0ABR0DXV0</accession>
<organism evidence="2 3">
    <name type="scientific">Zasmidium cellare</name>
    <name type="common">Wine cellar mold</name>
    <name type="synonym">Racodium cellare</name>
    <dbReference type="NCBI Taxonomy" id="395010"/>
    <lineage>
        <taxon>Eukaryota</taxon>
        <taxon>Fungi</taxon>
        <taxon>Dikarya</taxon>
        <taxon>Ascomycota</taxon>
        <taxon>Pezizomycotina</taxon>
        <taxon>Dothideomycetes</taxon>
        <taxon>Dothideomycetidae</taxon>
        <taxon>Mycosphaerellales</taxon>
        <taxon>Mycosphaerellaceae</taxon>
        <taxon>Zasmidium</taxon>
    </lineage>
</organism>
<evidence type="ECO:0000313" key="3">
    <source>
        <dbReference type="Proteomes" id="UP001305779"/>
    </source>
</evidence>
<dbReference type="PANTHER" id="PTHR38123:SF1">
    <property type="entry name" value="HYDROPHOBIC SURFACE BINDING PROTEIN"/>
    <property type="match status" value="1"/>
</dbReference>
<evidence type="ECO:0000256" key="1">
    <source>
        <dbReference type="SAM" id="SignalP"/>
    </source>
</evidence>
<comment type="caution">
    <text evidence="2">The sequence shown here is derived from an EMBL/GenBank/DDBJ whole genome shotgun (WGS) entry which is preliminary data.</text>
</comment>
<proteinExistence type="predicted"/>
<feature type="signal peptide" evidence="1">
    <location>
        <begin position="1"/>
        <end position="17"/>
    </location>
</feature>
<dbReference type="Pfam" id="PF12296">
    <property type="entry name" value="HsbA"/>
    <property type="match status" value="1"/>
</dbReference>
<dbReference type="EMBL" id="JAXOVC010000015">
    <property type="protein sequence ID" value="KAK4493836.1"/>
    <property type="molecule type" value="Genomic_DNA"/>
</dbReference>
<reference evidence="2 3" key="1">
    <citation type="journal article" date="2023" name="G3 (Bethesda)">
        <title>A chromosome-level genome assembly of Zasmidium syzygii isolated from banana leaves.</title>
        <authorList>
            <person name="van Westerhoven A.C."/>
            <person name="Mehrabi R."/>
            <person name="Talebi R."/>
            <person name="Steentjes M.B.F."/>
            <person name="Corcolon B."/>
            <person name="Chong P.A."/>
            <person name="Kema G.H.J."/>
            <person name="Seidl M.F."/>
        </authorList>
    </citation>
    <scope>NUCLEOTIDE SEQUENCE [LARGE SCALE GENOMIC DNA]</scope>
    <source>
        <strain evidence="2 3">P124</strain>
    </source>
</reference>
<keyword evidence="1" id="KW-0732">Signal</keyword>
<protein>
    <submittedName>
        <fullName evidence="2">Uncharacterized protein</fullName>
    </submittedName>
</protein>
<keyword evidence="3" id="KW-1185">Reference proteome</keyword>
<dbReference type="InterPro" id="IPR021054">
    <property type="entry name" value="Cell_wall_mannoprotein_1"/>
</dbReference>
<gene>
    <name evidence="2" type="ORF">PRZ48_015021</name>
</gene>
<name>A0ABR0DXV0_ZASCE</name>
<dbReference type="Proteomes" id="UP001305779">
    <property type="component" value="Unassembled WGS sequence"/>
</dbReference>